<feature type="region of interest" description="Disordered" evidence="5">
    <location>
        <begin position="197"/>
        <end position="239"/>
    </location>
</feature>
<evidence type="ECO:0000256" key="2">
    <source>
        <dbReference type="ARBA" id="ARBA00022771"/>
    </source>
</evidence>
<dbReference type="GO" id="GO:0008270">
    <property type="term" value="F:zinc ion binding"/>
    <property type="evidence" value="ECO:0007669"/>
    <property type="project" value="UniProtKB-KW"/>
</dbReference>
<dbReference type="InterPro" id="IPR003126">
    <property type="entry name" value="Znf_UBR"/>
</dbReference>
<evidence type="ECO:0000313" key="7">
    <source>
        <dbReference type="EMBL" id="CDS06870.1"/>
    </source>
</evidence>
<evidence type="ECO:0000256" key="3">
    <source>
        <dbReference type="ARBA" id="ARBA00022833"/>
    </source>
</evidence>
<gene>
    <name evidence="7" type="ORF">LRAMOSA09395</name>
</gene>
<evidence type="ECO:0000256" key="5">
    <source>
        <dbReference type="SAM" id="MobiDB-lite"/>
    </source>
</evidence>
<name>A0A077WHL4_9FUNG</name>
<protein>
    <recommendedName>
        <fullName evidence="6">UBR-type domain-containing protein</fullName>
    </recommendedName>
</protein>
<feature type="compositionally biased region" description="Low complexity" evidence="5">
    <location>
        <begin position="203"/>
        <end position="215"/>
    </location>
</feature>
<keyword evidence="2" id="KW-0863">Zinc-finger</keyword>
<organism evidence="7">
    <name type="scientific">Lichtheimia ramosa</name>
    <dbReference type="NCBI Taxonomy" id="688394"/>
    <lineage>
        <taxon>Eukaryota</taxon>
        <taxon>Fungi</taxon>
        <taxon>Fungi incertae sedis</taxon>
        <taxon>Mucoromycota</taxon>
        <taxon>Mucoromycotina</taxon>
        <taxon>Mucoromycetes</taxon>
        <taxon>Mucorales</taxon>
        <taxon>Lichtheimiaceae</taxon>
        <taxon>Lichtheimia</taxon>
    </lineage>
</organism>
<dbReference type="SMART" id="SM00396">
    <property type="entry name" value="ZnF_UBR1"/>
    <property type="match status" value="1"/>
</dbReference>
<evidence type="ECO:0000256" key="4">
    <source>
        <dbReference type="PROSITE-ProRule" id="PRU00508"/>
    </source>
</evidence>
<dbReference type="PANTHER" id="PTHR13513">
    <property type="entry name" value="E3 UBIQUITIN-PROTEIN LIGASE UBR7"/>
    <property type="match status" value="1"/>
</dbReference>
<feature type="zinc finger region" description="UBR-type" evidence="4">
    <location>
        <begin position="35"/>
        <end position="107"/>
    </location>
</feature>
<sequence>MADNDRDKIVTAIDIVDQQAALEKEANEILPGKFEVCTFDKGHIRQPVYACKTCSHDNNEPAGMCYSCSIACHADHELLELFAKRNFRCDCGVDSKFGGHPCQLSSQSKQQTASNDGNTYSHNFYGHYCRCDKFYDPEKDECTMYQIPPEIEDFESYVCRDCVDKYPFLVQQPNAFVTVGLSRHSNKIHKWLLPETTSKDTNKTTNDTISDTTNHTGEKRKEPATPQTSESQSKRMKSDTICKKASYPERVELFLNEGWREKLCQCDQCKKAFVDNSITFLLSEEDTFEPEEDEDAGKSLLEMGMEQMNHMDRVQAIESIIAYKKFETRIKEYLRGFAGSGEVVTSNDIRRFFAERNGQEDPEQDA</sequence>
<dbReference type="GO" id="GO:0005737">
    <property type="term" value="C:cytoplasm"/>
    <property type="evidence" value="ECO:0007669"/>
    <property type="project" value="TreeGrafter"/>
</dbReference>
<dbReference type="AlphaFoldDB" id="A0A077WHL4"/>
<dbReference type="GO" id="GO:0061630">
    <property type="term" value="F:ubiquitin protein ligase activity"/>
    <property type="evidence" value="ECO:0007669"/>
    <property type="project" value="InterPro"/>
</dbReference>
<dbReference type="Pfam" id="PF02207">
    <property type="entry name" value="zf-UBR"/>
    <property type="match status" value="1"/>
</dbReference>
<dbReference type="InterPro" id="IPR047506">
    <property type="entry name" value="UBR7-like_UBR-box"/>
</dbReference>
<keyword evidence="1" id="KW-0479">Metal-binding</keyword>
<dbReference type="OrthoDB" id="5795902at2759"/>
<proteinExistence type="predicted"/>
<evidence type="ECO:0000259" key="6">
    <source>
        <dbReference type="PROSITE" id="PS51157"/>
    </source>
</evidence>
<dbReference type="PANTHER" id="PTHR13513:SF9">
    <property type="entry name" value="E3 UBIQUITIN-PROTEIN LIGASE UBR7-RELATED"/>
    <property type="match status" value="1"/>
</dbReference>
<keyword evidence="3" id="KW-0862">Zinc</keyword>
<reference evidence="7" key="1">
    <citation type="journal article" date="2014" name="Genome Announc.">
        <title>De novo whole-genome sequence and genome annotation of Lichtheimia ramosa.</title>
        <authorList>
            <person name="Linde J."/>
            <person name="Schwartze V."/>
            <person name="Binder U."/>
            <person name="Lass-Florl C."/>
            <person name="Voigt K."/>
            <person name="Horn F."/>
        </authorList>
    </citation>
    <scope>NUCLEOTIDE SEQUENCE</scope>
    <source>
        <strain evidence="7">JMRC FSU:6197</strain>
    </source>
</reference>
<dbReference type="PROSITE" id="PS51157">
    <property type="entry name" value="ZF_UBR"/>
    <property type="match status" value="1"/>
</dbReference>
<accession>A0A077WHL4</accession>
<dbReference type="CDD" id="cd19677">
    <property type="entry name" value="UBR-box_UBR7"/>
    <property type="match status" value="1"/>
</dbReference>
<feature type="domain" description="UBR-type" evidence="6">
    <location>
        <begin position="35"/>
        <end position="107"/>
    </location>
</feature>
<evidence type="ECO:0000256" key="1">
    <source>
        <dbReference type="ARBA" id="ARBA00022723"/>
    </source>
</evidence>
<dbReference type="EMBL" id="LK023322">
    <property type="protein sequence ID" value="CDS06870.1"/>
    <property type="molecule type" value="Genomic_DNA"/>
</dbReference>
<dbReference type="InterPro" id="IPR040204">
    <property type="entry name" value="UBR7"/>
</dbReference>